<gene>
    <name evidence="13" type="primary">cysS</name>
    <name evidence="15" type="ORF">C0601_09205</name>
</gene>
<dbReference type="EC" id="6.1.1.16" evidence="13"/>
<dbReference type="InterPro" id="IPR009080">
    <property type="entry name" value="tRNAsynth_Ia_anticodon-bd"/>
</dbReference>
<dbReference type="GO" id="GO:0004817">
    <property type="term" value="F:cysteine-tRNA ligase activity"/>
    <property type="evidence" value="ECO:0007669"/>
    <property type="project" value="UniProtKB-UniRule"/>
</dbReference>
<evidence type="ECO:0000256" key="4">
    <source>
        <dbReference type="ARBA" id="ARBA00022490"/>
    </source>
</evidence>
<feature type="short sequence motif" description="'KMSKS' region" evidence="13">
    <location>
        <begin position="272"/>
        <end position="276"/>
    </location>
</feature>
<feature type="binding site" evidence="13">
    <location>
        <position position="240"/>
    </location>
    <ligand>
        <name>Zn(2+)</name>
        <dbReference type="ChEBI" id="CHEBI:29105"/>
    </ligand>
</feature>
<evidence type="ECO:0000256" key="13">
    <source>
        <dbReference type="HAMAP-Rule" id="MF_00041"/>
    </source>
</evidence>
<sequence>MTASATYFYNTMSGKKELFLPLEKGKVKMYTCGPTVYDNAHIGNFRTFIFEDLLRRYLKLKGYDVLQVMNITDVDDKTIRNSIAEGKSLNEYTAKYIDLFFDDLDSLRIERAEVYPRATEHIQEMIELIKKLEKKGLTYEKDGSTYFRIKEFKPYGKLSNVDITNVKTGSRYDTDEYEKEDVRDFVLWKKTDTGSDEPTWDSPFGKGRPGWHIECSAMSMKYLGETFDIHTGGVDNIFPHHENEIAQAEAATEKPFVKYWLHSEHLLVENSKMSKSAGNFYTLKDLKEFDLLAVRYLLLSAHYRAQFNFTLDGLRQAESTIKNFNEFRERFGQYEPEKEEDKELQAFLLRSKKDFIEALDDDLNISKALGFVFIAIKELNMKMNKSEMCKKSKELAQEFFDIVDSILDIRSKKELDIDPIEIDELLEERNRCRKERDFARADEIRDKLLDMNIVINDGKEKTTWYVKS</sequence>
<evidence type="ECO:0000313" key="16">
    <source>
        <dbReference type="Proteomes" id="UP000234857"/>
    </source>
</evidence>
<accession>A0A2N5ZDR3</accession>
<comment type="caution">
    <text evidence="15">The sequence shown here is derived from an EMBL/GenBank/DDBJ whole genome shotgun (WGS) entry which is preliminary data.</text>
</comment>
<dbReference type="InterPro" id="IPR056411">
    <property type="entry name" value="CysS_C"/>
</dbReference>
<dbReference type="PANTHER" id="PTHR10890:SF3">
    <property type="entry name" value="CYSTEINE--TRNA LIGASE, CYTOPLASMIC"/>
    <property type="match status" value="1"/>
</dbReference>
<dbReference type="InterPro" id="IPR015273">
    <property type="entry name" value="Cys-tRNA-synt_Ia_DALR"/>
</dbReference>
<evidence type="ECO:0000259" key="14">
    <source>
        <dbReference type="SMART" id="SM00840"/>
    </source>
</evidence>
<evidence type="ECO:0000256" key="12">
    <source>
        <dbReference type="ARBA" id="ARBA00047398"/>
    </source>
</evidence>
<dbReference type="GO" id="GO:0008270">
    <property type="term" value="F:zinc ion binding"/>
    <property type="evidence" value="ECO:0007669"/>
    <property type="project" value="UniProtKB-UniRule"/>
</dbReference>
<dbReference type="Gene3D" id="3.40.50.620">
    <property type="entry name" value="HUPs"/>
    <property type="match status" value="1"/>
</dbReference>
<keyword evidence="10 13" id="KW-0648">Protein biosynthesis</keyword>
<dbReference type="FunFam" id="3.40.50.620:FF:000130">
    <property type="entry name" value="Cysteine--tRNA ligase"/>
    <property type="match status" value="1"/>
</dbReference>
<reference evidence="15 16" key="1">
    <citation type="submission" date="2017-11" db="EMBL/GenBank/DDBJ databases">
        <title>Genome-resolved metagenomics identifies genetic mobility, metabolic interactions, and unexpected diversity in perchlorate-reducing communities.</title>
        <authorList>
            <person name="Barnum T.P."/>
            <person name="Figueroa I.A."/>
            <person name="Carlstrom C.I."/>
            <person name="Lucas L.N."/>
            <person name="Engelbrektson A.L."/>
            <person name="Coates J.D."/>
        </authorList>
    </citation>
    <scope>NUCLEOTIDE SEQUENCE [LARGE SCALE GENOMIC DNA]</scope>
    <source>
        <strain evidence="15">BM706</strain>
    </source>
</reference>
<keyword evidence="11 13" id="KW-0030">Aminoacyl-tRNA synthetase</keyword>
<evidence type="ECO:0000256" key="3">
    <source>
        <dbReference type="ARBA" id="ARBA00011245"/>
    </source>
</evidence>
<feature type="binding site" evidence="13">
    <location>
        <position position="275"/>
    </location>
    <ligand>
        <name>ATP</name>
        <dbReference type="ChEBI" id="CHEBI:30616"/>
    </ligand>
</feature>
<dbReference type="InterPro" id="IPR015803">
    <property type="entry name" value="Cys-tRNA-ligase"/>
</dbReference>
<keyword evidence="4 13" id="KW-0963">Cytoplasm</keyword>
<evidence type="ECO:0000256" key="9">
    <source>
        <dbReference type="ARBA" id="ARBA00022840"/>
    </source>
</evidence>
<evidence type="ECO:0000256" key="2">
    <source>
        <dbReference type="ARBA" id="ARBA00005594"/>
    </source>
</evidence>
<dbReference type="NCBIfam" id="TIGR00435">
    <property type="entry name" value="cysS"/>
    <property type="match status" value="1"/>
</dbReference>
<dbReference type="Pfam" id="PF09190">
    <property type="entry name" value="DALR_2"/>
    <property type="match status" value="1"/>
</dbReference>
<comment type="similarity">
    <text evidence="2 13">Belongs to the class-I aminoacyl-tRNA synthetase family.</text>
</comment>
<dbReference type="InterPro" id="IPR024909">
    <property type="entry name" value="Cys-tRNA/MSH_ligase"/>
</dbReference>
<dbReference type="PANTHER" id="PTHR10890">
    <property type="entry name" value="CYSTEINYL-TRNA SYNTHETASE"/>
    <property type="match status" value="1"/>
</dbReference>
<keyword evidence="6 13" id="KW-0479">Metal-binding</keyword>
<dbReference type="CDD" id="cd00672">
    <property type="entry name" value="CysRS_core"/>
    <property type="match status" value="1"/>
</dbReference>
<dbReference type="Proteomes" id="UP000234857">
    <property type="component" value="Unassembled WGS sequence"/>
</dbReference>
<dbReference type="GO" id="GO:0005524">
    <property type="term" value="F:ATP binding"/>
    <property type="evidence" value="ECO:0007669"/>
    <property type="project" value="UniProtKB-UniRule"/>
</dbReference>
<name>A0A2N5ZDR3_MUIH1</name>
<dbReference type="Gene3D" id="1.20.120.1910">
    <property type="entry name" value="Cysteine-tRNA ligase, C-terminal anti-codon recognition domain"/>
    <property type="match status" value="1"/>
</dbReference>
<dbReference type="Pfam" id="PF23493">
    <property type="entry name" value="CysS_C"/>
    <property type="match status" value="1"/>
</dbReference>
<dbReference type="InterPro" id="IPR014729">
    <property type="entry name" value="Rossmann-like_a/b/a_fold"/>
</dbReference>
<dbReference type="HAMAP" id="MF_00041">
    <property type="entry name" value="Cys_tRNA_synth"/>
    <property type="match status" value="1"/>
</dbReference>
<proteinExistence type="inferred from homology"/>
<dbReference type="EMBL" id="PKTG01000105">
    <property type="protein sequence ID" value="PLX16805.1"/>
    <property type="molecule type" value="Genomic_DNA"/>
</dbReference>
<comment type="subcellular location">
    <subcellularLocation>
        <location evidence="1 13">Cytoplasm</location>
    </subcellularLocation>
</comment>
<feature type="binding site" evidence="13">
    <location>
        <position position="244"/>
    </location>
    <ligand>
        <name>Zn(2+)</name>
        <dbReference type="ChEBI" id="CHEBI:29105"/>
    </ligand>
</feature>
<keyword evidence="8 13" id="KW-0862">Zinc</keyword>
<evidence type="ECO:0000313" key="15">
    <source>
        <dbReference type="EMBL" id="PLX16805.1"/>
    </source>
</evidence>
<evidence type="ECO:0000256" key="11">
    <source>
        <dbReference type="ARBA" id="ARBA00023146"/>
    </source>
</evidence>
<dbReference type="GO" id="GO:0006423">
    <property type="term" value="P:cysteinyl-tRNA aminoacylation"/>
    <property type="evidence" value="ECO:0007669"/>
    <property type="project" value="UniProtKB-UniRule"/>
</dbReference>
<keyword evidence="5 13" id="KW-0436">Ligase</keyword>
<evidence type="ECO:0000256" key="5">
    <source>
        <dbReference type="ARBA" id="ARBA00022598"/>
    </source>
</evidence>
<protein>
    <recommendedName>
        <fullName evidence="13">Cysteine--tRNA ligase</fullName>
        <ecNumber evidence="13">6.1.1.16</ecNumber>
    </recommendedName>
    <alternativeName>
        <fullName evidence="13">Cysteinyl-tRNA synthetase</fullName>
        <shortName evidence="13">CysRS</shortName>
    </alternativeName>
</protein>
<dbReference type="SUPFAM" id="SSF52374">
    <property type="entry name" value="Nucleotidylyl transferase"/>
    <property type="match status" value="1"/>
</dbReference>
<dbReference type="PRINTS" id="PR00983">
    <property type="entry name" value="TRNASYNTHCYS"/>
</dbReference>
<dbReference type="InterPro" id="IPR032678">
    <property type="entry name" value="tRNA-synt_1_cat_dom"/>
</dbReference>
<evidence type="ECO:0000256" key="8">
    <source>
        <dbReference type="ARBA" id="ARBA00022833"/>
    </source>
</evidence>
<evidence type="ECO:0000256" key="10">
    <source>
        <dbReference type="ARBA" id="ARBA00022917"/>
    </source>
</evidence>
<feature type="short sequence motif" description="'HIGH' region" evidence="13">
    <location>
        <begin position="34"/>
        <end position="44"/>
    </location>
</feature>
<comment type="cofactor">
    <cofactor evidence="13">
        <name>Zn(2+)</name>
        <dbReference type="ChEBI" id="CHEBI:29105"/>
    </cofactor>
    <text evidence="13">Binds 1 zinc ion per subunit.</text>
</comment>
<keyword evidence="9 13" id="KW-0067">ATP-binding</keyword>
<dbReference type="SUPFAM" id="SSF47323">
    <property type="entry name" value="Anticodon-binding domain of a subclass of class I aminoacyl-tRNA synthetases"/>
    <property type="match status" value="1"/>
</dbReference>
<feature type="binding site" evidence="13">
    <location>
        <position position="215"/>
    </location>
    <ligand>
        <name>Zn(2+)</name>
        <dbReference type="ChEBI" id="CHEBI:29105"/>
    </ligand>
</feature>
<organism evidence="15 16">
    <name type="scientific">Muiribacterium halophilum</name>
    <dbReference type="NCBI Taxonomy" id="2053465"/>
    <lineage>
        <taxon>Bacteria</taxon>
        <taxon>Candidatus Muiribacteriota</taxon>
        <taxon>Candidatus Muiribacteriia</taxon>
        <taxon>Candidatus Muiribacteriales</taxon>
        <taxon>Candidatus Muiribacteriaceae</taxon>
        <taxon>Candidatus Muiribacterium</taxon>
    </lineage>
</organism>
<feature type="binding site" evidence="13">
    <location>
        <position position="32"/>
    </location>
    <ligand>
        <name>Zn(2+)</name>
        <dbReference type="ChEBI" id="CHEBI:29105"/>
    </ligand>
</feature>
<dbReference type="SMART" id="SM00840">
    <property type="entry name" value="DALR_2"/>
    <property type="match status" value="1"/>
</dbReference>
<keyword evidence="7 13" id="KW-0547">Nucleotide-binding</keyword>
<evidence type="ECO:0000256" key="1">
    <source>
        <dbReference type="ARBA" id="ARBA00004496"/>
    </source>
</evidence>
<dbReference type="AlphaFoldDB" id="A0A2N5ZDR3"/>
<dbReference type="Pfam" id="PF01406">
    <property type="entry name" value="tRNA-synt_1e"/>
    <property type="match status" value="1"/>
</dbReference>
<comment type="subunit">
    <text evidence="3 13">Monomer.</text>
</comment>
<evidence type="ECO:0000256" key="6">
    <source>
        <dbReference type="ARBA" id="ARBA00022723"/>
    </source>
</evidence>
<dbReference type="GO" id="GO:0005829">
    <property type="term" value="C:cytosol"/>
    <property type="evidence" value="ECO:0007669"/>
    <property type="project" value="TreeGrafter"/>
</dbReference>
<feature type="domain" description="Cysteinyl-tRNA synthetase class Ia DALR" evidence="14">
    <location>
        <begin position="354"/>
        <end position="415"/>
    </location>
</feature>
<comment type="catalytic activity">
    <reaction evidence="12 13">
        <text>tRNA(Cys) + L-cysteine + ATP = L-cysteinyl-tRNA(Cys) + AMP + diphosphate</text>
        <dbReference type="Rhea" id="RHEA:17773"/>
        <dbReference type="Rhea" id="RHEA-COMP:9661"/>
        <dbReference type="Rhea" id="RHEA-COMP:9679"/>
        <dbReference type="ChEBI" id="CHEBI:30616"/>
        <dbReference type="ChEBI" id="CHEBI:33019"/>
        <dbReference type="ChEBI" id="CHEBI:35235"/>
        <dbReference type="ChEBI" id="CHEBI:78442"/>
        <dbReference type="ChEBI" id="CHEBI:78517"/>
        <dbReference type="ChEBI" id="CHEBI:456215"/>
        <dbReference type="EC" id="6.1.1.16"/>
    </reaction>
</comment>
<evidence type="ECO:0000256" key="7">
    <source>
        <dbReference type="ARBA" id="ARBA00022741"/>
    </source>
</evidence>